<dbReference type="SUPFAM" id="SSF55804">
    <property type="entry name" value="Phoshotransferase/anion transport protein"/>
    <property type="match status" value="1"/>
</dbReference>
<reference evidence="2" key="1">
    <citation type="submission" date="2021-01" db="EMBL/GenBank/DDBJ databases">
        <title>Description of Breznakiella homolactica.</title>
        <authorList>
            <person name="Song Y."/>
            <person name="Brune A."/>
        </authorList>
    </citation>
    <scope>NUCLEOTIDE SEQUENCE</scope>
    <source>
        <strain evidence="2">RmG30</strain>
    </source>
</reference>
<sequence length="161" mass="17577">MAPLQAGPDIAELINRGGIHYGITGSGEKEILRSCIEKIHLPPSLDPEALLRAMLEREDLMPTSVGNGIAIPHPRSPLISNPDEQFVAVCFLKEDTDWKALDSKPVTTLILIVSASTKEHLQILSGVSFLCQQESFRRLLKDNAPGEEILAAVRAAEETWG</sequence>
<evidence type="ECO:0000313" key="2">
    <source>
        <dbReference type="EMBL" id="QQO09663.1"/>
    </source>
</evidence>
<dbReference type="PANTHER" id="PTHR47738">
    <property type="entry name" value="PTS SYSTEM FRUCTOSE-LIKE EIIA COMPONENT-RELATED"/>
    <property type="match status" value="1"/>
</dbReference>
<dbReference type="KEGG" id="bhc:JFL75_01725"/>
<dbReference type="Pfam" id="PF00359">
    <property type="entry name" value="PTS_EIIA_2"/>
    <property type="match status" value="1"/>
</dbReference>
<dbReference type="AlphaFoldDB" id="A0A7T8BBX8"/>
<keyword evidence="2" id="KW-0813">Transport</keyword>
<evidence type="ECO:0000259" key="1">
    <source>
        <dbReference type="PROSITE" id="PS51094"/>
    </source>
</evidence>
<keyword evidence="3" id="KW-1185">Reference proteome</keyword>
<accession>A0A7T8BBX8</accession>
<keyword evidence="2" id="KW-0762">Sugar transport</keyword>
<gene>
    <name evidence="2" type="ORF">JFL75_01725</name>
</gene>
<dbReference type="InterPro" id="IPR016152">
    <property type="entry name" value="PTrfase/Anion_transptr"/>
</dbReference>
<dbReference type="EMBL" id="CP067089">
    <property type="protein sequence ID" value="QQO09663.1"/>
    <property type="molecule type" value="Genomic_DNA"/>
</dbReference>
<name>A0A7T8BBX8_9SPIR</name>
<protein>
    <submittedName>
        <fullName evidence="2">PTS sugar transporter subunit IIA</fullName>
    </submittedName>
</protein>
<dbReference type="PANTHER" id="PTHR47738:SF1">
    <property type="entry name" value="NITROGEN REGULATORY PROTEIN"/>
    <property type="match status" value="1"/>
</dbReference>
<evidence type="ECO:0000313" key="3">
    <source>
        <dbReference type="Proteomes" id="UP000595917"/>
    </source>
</evidence>
<organism evidence="2 3">
    <name type="scientific">Breznakiella homolactica</name>
    <dbReference type="NCBI Taxonomy" id="2798577"/>
    <lineage>
        <taxon>Bacteria</taxon>
        <taxon>Pseudomonadati</taxon>
        <taxon>Spirochaetota</taxon>
        <taxon>Spirochaetia</taxon>
        <taxon>Spirochaetales</taxon>
        <taxon>Breznakiellaceae</taxon>
        <taxon>Breznakiella</taxon>
    </lineage>
</organism>
<proteinExistence type="predicted"/>
<dbReference type="Proteomes" id="UP000595917">
    <property type="component" value="Chromosome"/>
</dbReference>
<dbReference type="PROSITE" id="PS51094">
    <property type="entry name" value="PTS_EIIA_TYPE_2"/>
    <property type="match status" value="1"/>
</dbReference>
<feature type="domain" description="PTS EIIA type-2" evidence="1">
    <location>
        <begin position="12"/>
        <end position="156"/>
    </location>
</feature>
<dbReference type="CDD" id="cd00211">
    <property type="entry name" value="PTS_IIA_fru"/>
    <property type="match status" value="1"/>
</dbReference>
<dbReference type="GO" id="GO:0030295">
    <property type="term" value="F:protein kinase activator activity"/>
    <property type="evidence" value="ECO:0007669"/>
    <property type="project" value="TreeGrafter"/>
</dbReference>
<dbReference type="InterPro" id="IPR002178">
    <property type="entry name" value="PTS_EIIA_type-2_dom"/>
</dbReference>
<dbReference type="Gene3D" id="3.40.930.10">
    <property type="entry name" value="Mannitol-specific EII, Chain A"/>
    <property type="match status" value="1"/>
</dbReference>
<dbReference type="InterPro" id="IPR051541">
    <property type="entry name" value="PTS_SugarTrans_NitroReg"/>
</dbReference>
<dbReference type="RefSeq" id="WP_215626966.1">
    <property type="nucleotide sequence ID" value="NZ_CP067089.2"/>
</dbReference>